<feature type="transmembrane region" description="Helical" evidence="6">
    <location>
        <begin position="186"/>
        <end position="210"/>
    </location>
</feature>
<keyword evidence="4 6" id="KW-0472">Membrane</keyword>
<comment type="subcellular location">
    <subcellularLocation>
        <location evidence="1">Membrane</location>
        <topology evidence="1">Multi-pass membrane protein</topology>
    </subcellularLocation>
</comment>
<evidence type="ECO:0000256" key="4">
    <source>
        <dbReference type="ARBA" id="ARBA00023136"/>
    </source>
</evidence>
<comment type="caution">
    <text evidence="7">The sequence shown here is derived from an EMBL/GenBank/DDBJ whole genome shotgun (WGS) entry which is preliminary data.</text>
</comment>
<dbReference type="SUPFAM" id="SSF48652">
    <property type="entry name" value="Tetraspanin"/>
    <property type="match status" value="1"/>
</dbReference>
<dbReference type="PANTHER" id="PTHR19282:SF452">
    <property type="entry name" value="LD03691P"/>
    <property type="match status" value="1"/>
</dbReference>
<protein>
    <recommendedName>
        <fullName evidence="9">Tetraspanin</fullName>
    </recommendedName>
</protein>
<evidence type="ECO:0000256" key="1">
    <source>
        <dbReference type="ARBA" id="ARBA00004141"/>
    </source>
</evidence>
<dbReference type="PANTHER" id="PTHR19282">
    <property type="entry name" value="TETRASPANIN"/>
    <property type="match status" value="1"/>
</dbReference>
<reference evidence="7 8" key="1">
    <citation type="journal article" date="2019" name="PLoS Pathog.">
        <title>Genome sequence of the bovine parasite Schistosoma bovis Tanzania.</title>
        <authorList>
            <person name="Oey H."/>
            <person name="Zakrzewski M."/>
            <person name="Gobert G."/>
            <person name="Gravermann K."/>
            <person name="Stoye J."/>
            <person name="Jones M."/>
            <person name="Mcmanus D."/>
            <person name="Krause L."/>
        </authorList>
    </citation>
    <scope>NUCLEOTIDE SEQUENCE [LARGE SCALE GENOMIC DNA]</scope>
    <source>
        <strain evidence="7 8">TAN1997</strain>
    </source>
</reference>
<dbReference type="Proteomes" id="UP000290809">
    <property type="component" value="Unassembled WGS sequence"/>
</dbReference>
<feature type="transmembrane region" description="Helical" evidence="6">
    <location>
        <begin position="62"/>
        <end position="82"/>
    </location>
</feature>
<evidence type="ECO:0000256" key="5">
    <source>
        <dbReference type="SAM" id="MobiDB-lite"/>
    </source>
</evidence>
<dbReference type="CDD" id="cd03127">
    <property type="entry name" value="tetraspanin_LEL"/>
    <property type="match status" value="1"/>
</dbReference>
<dbReference type="EMBL" id="QMKO01002064">
    <property type="protein sequence ID" value="RTG84957.1"/>
    <property type="molecule type" value="Genomic_DNA"/>
</dbReference>
<evidence type="ECO:0000313" key="7">
    <source>
        <dbReference type="EMBL" id="RTG84957.1"/>
    </source>
</evidence>
<dbReference type="AlphaFoldDB" id="A0A430QB71"/>
<sequence>MKIFDLALLILPFRILTILSNYNMILDFFKPVVYPVIICSGFLGLLSIFIGFIGIWKKKNILICMHIIGLIIATIIEISISISSSVSNNQVSYYANDDDDDDALDDDDDDDALDDDDDDDDDDLHLTNSNQSLWNSLQYYQKHPIYENQFDNLQKDVYSIVLISLGIDKLNFLNRFTIILHNAIPIIIPMIISSGLLCLITALIGLIGLIKQKQCIALIHIGGLLISAIIEFSTATISAVSKDQFFMKVNSSLHESIIHYEMNYEIKNEFNNLQMTLGCCGASYFRDYLKIHSITPSSCKPTSYGFIFGIVLLALGIKGLETLNKFGTILNGIIPPIIPIAIFIGCLILIGTMIGYIGLWKPKKFIVILHIACLCLAVIIEIAIATATATTGEKVS</sequence>
<evidence type="ECO:0000256" key="6">
    <source>
        <dbReference type="SAM" id="Phobius"/>
    </source>
</evidence>
<evidence type="ECO:0008006" key="9">
    <source>
        <dbReference type="Google" id="ProtNLM"/>
    </source>
</evidence>
<dbReference type="STRING" id="6184.A0A430QB71"/>
<proteinExistence type="predicted"/>
<feature type="transmembrane region" description="Helical" evidence="6">
    <location>
        <begin position="7"/>
        <end position="26"/>
    </location>
</feature>
<keyword evidence="8" id="KW-1185">Reference proteome</keyword>
<evidence type="ECO:0000256" key="2">
    <source>
        <dbReference type="ARBA" id="ARBA00022692"/>
    </source>
</evidence>
<dbReference type="InterPro" id="IPR008952">
    <property type="entry name" value="Tetraspanin_EC2_sf"/>
</dbReference>
<dbReference type="Pfam" id="PF00335">
    <property type="entry name" value="Tetraspanin"/>
    <property type="match status" value="1"/>
</dbReference>
<feature type="transmembrane region" description="Helical" evidence="6">
    <location>
        <begin position="366"/>
        <end position="389"/>
    </location>
</feature>
<evidence type="ECO:0000256" key="3">
    <source>
        <dbReference type="ARBA" id="ARBA00022989"/>
    </source>
</evidence>
<feature type="transmembrane region" description="Helical" evidence="6">
    <location>
        <begin position="32"/>
        <end position="55"/>
    </location>
</feature>
<name>A0A430QB71_SCHBO</name>
<dbReference type="InterPro" id="IPR018499">
    <property type="entry name" value="Tetraspanin/Peripherin"/>
</dbReference>
<accession>A0A430QB71</accession>
<keyword evidence="2 6" id="KW-0812">Transmembrane</keyword>
<organism evidence="7 8">
    <name type="scientific">Schistosoma bovis</name>
    <name type="common">Blood fluke</name>
    <dbReference type="NCBI Taxonomy" id="6184"/>
    <lineage>
        <taxon>Eukaryota</taxon>
        <taxon>Metazoa</taxon>
        <taxon>Spiralia</taxon>
        <taxon>Lophotrochozoa</taxon>
        <taxon>Platyhelminthes</taxon>
        <taxon>Trematoda</taxon>
        <taxon>Digenea</taxon>
        <taxon>Strigeidida</taxon>
        <taxon>Schistosomatoidea</taxon>
        <taxon>Schistosomatidae</taxon>
        <taxon>Schistosoma</taxon>
    </lineage>
</organism>
<gene>
    <name evidence="7" type="ORF">DC041_0002731</name>
</gene>
<feature type="compositionally biased region" description="Acidic residues" evidence="5">
    <location>
        <begin position="96"/>
        <end position="120"/>
    </location>
</feature>
<feature type="transmembrane region" description="Helical" evidence="6">
    <location>
        <begin position="337"/>
        <end position="359"/>
    </location>
</feature>
<dbReference type="GO" id="GO:0016020">
    <property type="term" value="C:membrane"/>
    <property type="evidence" value="ECO:0007669"/>
    <property type="project" value="UniProtKB-SubCell"/>
</dbReference>
<evidence type="ECO:0000313" key="8">
    <source>
        <dbReference type="Proteomes" id="UP000290809"/>
    </source>
</evidence>
<keyword evidence="3 6" id="KW-1133">Transmembrane helix</keyword>
<feature type="region of interest" description="Disordered" evidence="5">
    <location>
        <begin position="94"/>
        <end position="120"/>
    </location>
</feature>
<feature type="transmembrane region" description="Helical" evidence="6">
    <location>
        <begin position="216"/>
        <end position="240"/>
    </location>
</feature>
<dbReference type="Gene3D" id="1.10.1450.10">
    <property type="entry name" value="Tetraspanin"/>
    <property type="match status" value="1"/>
</dbReference>